<protein>
    <submittedName>
        <fullName evidence="2">Uncharacterized protein</fullName>
    </submittedName>
</protein>
<feature type="transmembrane region" description="Helical" evidence="1">
    <location>
        <begin position="216"/>
        <end position="235"/>
    </location>
</feature>
<evidence type="ECO:0000313" key="3">
    <source>
        <dbReference type="Proteomes" id="UP001281761"/>
    </source>
</evidence>
<dbReference type="Proteomes" id="UP001281761">
    <property type="component" value="Unassembled WGS sequence"/>
</dbReference>
<feature type="transmembrane region" description="Helical" evidence="1">
    <location>
        <begin position="247"/>
        <end position="264"/>
    </location>
</feature>
<name>A0ABQ9X7F7_9EUKA</name>
<organism evidence="2 3">
    <name type="scientific">Blattamonas nauphoetae</name>
    <dbReference type="NCBI Taxonomy" id="2049346"/>
    <lineage>
        <taxon>Eukaryota</taxon>
        <taxon>Metamonada</taxon>
        <taxon>Preaxostyla</taxon>
        <taxon>Oxymonadida</taxon>
        <taxon>Blattamonas</taxon>
    </lineage>
</organism>
<keyword evidence="3" id="KW-1185">Reference proteome</keyword>
<reference evidence="2 3" key="1">
    <citation type="journal article" date="2022" name="bioRxiv">
        <title>Genomics of Preaxostyla Flagellates Illuminates Evolutionary Transitions and the Path Towards Mitochondrial Loss.</title>
        <authorList>
            <person name="Novak L.V.F."/>
            <person name="Treitli S.C."/>
            <person name="Pyrih J."/>
            <person name="Halakuc P."/>
            <person name="Pipaliya S.V."/>
            <person name="Vacek V."/>
            <person name="Brzon O."/>
            <person name="Soukal P."/>
            <person name="Eme L."/>
            <person name="Dacks J.B."/>
            <person name="Karnkowska A."/>
            <person name="Elias M."/>
            <person name="Hampl V."/>
        </authorList>
    </citation>
    <scope>NUCLEOTIDE SEQUENCE [LARGE SCALE GENOMIC DNA]</scope>
    <source>
        <strain evidence="2">NAU3</strain>
        <tissue evidence="2">Gut</tissue>
    </source>
</reference>
<gene>
    <name evidence="2" type="ORF">BLNAU_18141</name>
</gene>
<keyword evidence="1" id="KW-1133">Transmembrane helix</keyword>
<dbReference type="EMBL" id="JARBJD010000215">
    <property type="protein sequence ID" value="KAK2946917.1"/>
    <property type="molecule type" value="Genomic_DNA"/>
</dbReference>
<evidence type="ECO:0000256" key="1">
    <source>
        <dbReference type="SAM" id="Phobius"/>
    </source>
</evidence>
<evidence type="ECO:0000313" key="2">
    <source>
        <dbReference type="EMBL" id="KAK2946917.1"/>
    </source>
</evidence>
<keyword evidence="1" id="KW-0812">Transmembrane</keyword>
<accession>A0ABQ9X7F7</accession>
<sequence>MTTLDSKTTSCTGSPCPDRSPFLNWSGGRIDSVNKRAVVFQSLVATMKFQPALDGSLETKAVKFLKCILCGNRESTDAFINYFARNTDGTMTDFVQSIVVLVSTTSQAIKTTAMEIMKTLILRCSASIHLAIVEADLIPRLIVTLNPQSLSFAETVDIHVPLLKIVSTSLYLATPAGLAHLAIKDDNQHQAVHETVLQQIVVPSEKYIRHFCVNRYSIINGALSGGFMGLLARLLAISPYHQPTMDFVLSMPVVLTIPSCLTFFEDDHSIFRFLDPMIVAQQEWNKTVGEVRQMWKTVHRMLRMEGIEDVMETKLLNNKNRSDGRLIVADSITWNNILGMNLPNRW</sequence>
<keyword evidence="1" id="KW-0472">Membrane</keyword>
<comment type="caution">
    <text evidence="2">The sequence shown here is derived from an EMBL/GenBank/DDBJ whole genome shotgun (WGS) entry which is preliminary data.</text>
</comment>
<proteinExistence type="predicted"/>